<dbReference type="EMBL" id="MNCJ02000316">
    <property type="protein sequence ID" value="KAF5821328.1"/>
    <property type="molecule type" value="Genomic_DNA"/>
</dbReference>
<dbReference type="Gramene" id="mRNA:HanXRQr2_Chr01g0012671">
    <property type="protein sequence ID" value="CDS:HanXRQr2_Chr01g0012671.1"/>
    <property type="gene ID" value="HanXRQr2_Chr01g0012671"/>
</dbReference>
<accession>A0A251VLU6</accession>
<organism evidence="2 3">
    <name type="scientific">Helianthus annuus</name>
    <name type="common">Common sunflower</name>
    <dbReference type="NCBI Taxonomy" id="4232"/>
    <lineage>
        <taxon>Eukaryota</taxon>
        <taxon>Viridiplantae</taxon>
        <taxon>Streptophyta</taxon>
        <taxon>Embryophyta</taxon>
        <taxon>Tracheophyta</taxon>
        <taxon>Spermatophyta</taxon>
        <taxon>Magnoliopsida</taxon>
        <taxon>eudicotyledons</taxon>
        <taxon>Gunneridae</taxon>
        <taxon>Pentapetalae</taxon>
        <taxon>asterids</taxon>
        <taxon>campanulids</taxon>
        <taxon>Asterales</taxon>
        <taxon>Asteraceae</taxon>
        <taxon>Asteroideae</taxon>
        <taxon>Heliantheae alliance</taxon>
        <taxon>Heliantheae</taxon>
        <taxon>Helianthus</taxon>
    </lineage>
</organism>
<dbReference type="Proteomes" id="UP000215914">
    <property type="component" value="Chromosome 1"/>
</dbReference>
<reference evidence="2" key="2">
    <citation type="submission" date="2017-02" db="EMBL/GenBank/DDBJ databases">
        <title>Sunflower complete genome.</title>
        <authorList>
            <person name="Langlade N."/>
            <person name="Munos S."/>
        </authorList>
    </citation>
    <scope>NUCLEOTIDE SEQUENCE [LARGE SCALE GENOMIC DNA]</scope>
    <source>
        <tissue evidence="2">Leaves</tissue>
    </source>
</reference>
<reference evidence="1 3" key="1">
    <citation type="journal article" date="2017" name="Nature">
        <title>The sunflower genome provides insights into oil metabolism, flowering and Asterid evolution.</title>
        <authorList>
            <person name="Badouin H."/>
            <person name="Gouzy J."/>
            <person name="Grassa C.J."/>
            <person name="Murat F."/>
            <person name="Staton S.E."/>
            <person name="Cottret L."/>
            <person name="Lelandais-Briere C."/>
            <person name="Owens G.L."/>
            <person name="Carrere S."/>
            <person name="Mayjonade B."/>
            <person name="Legrand L."/>
            <person name="Gill N."/>
            <person name="Kane N.C."/>
            <person name="Bowers J.E."/>
            <person name="Hubner S."/>
            <person name="Bellec A."/>
            <person name="Berard A."/>
            <person name="Berges H."/>
            <person name="Blanchet N."/>
            <person name="Boniface M.C."/>
            <person name="Brunel D."/>
            <person name="Catrice O."/>
            <person name="Chaidir N."/>
            <person name="Claudel C."/>
            <person name="Donnadieu C."/>
            <person name="Faraut T."/>
            <person name="Fievet G."/>
            <person name="Helmstetter N."/>
            <person name="King M."/>
            <person name="Knapp S.J."/>
            <person name="Lai Z."/>
            <person name="Le Paslier M.C."/>
            <person name="Lippi Y."/>
            <person name="Lorenzon L."/>
            <person name="Mandel J.R."/>
            <person name="Marage G."/>
            <person name="Marchand G."/>
            <person name="Marquand E."/>
            <person name="Bret-Mestries E."/>
            <person name="Morien E."/>
            <person name="Nambeesan S."/>
            <person name="Nguyen T."/>
            <person name="Pegot-Espagnet P."/>
            <person name="Pouilly N."/>
            <person name="Raftis F."/>
            <person name="Sallet E."/>
            <person name="Schiex T."/>
            <person name="Thomas J."/>
            <person name="Vandecasteele C."/>
            <person name="Vares D."/>
            <person name="Vear F."/>
            <person name="Vautrin S."/>
            <person name="Crespi M."/>
            <person name="Mangin B."/>
            <person name="Burke J.M."/>
            <person name="Salse J."/>
            <person name="Munos S."/>
            <person name="Vincourt P."/>
            <person name="Rieseberg L.H."/>
            <person name="Langlade N.B."/>
        </authorList>
    </citation>
    <scope>NUCLEOTIDE SEQUENCE [LARGE SCALE GENOMIC DNA]</scope>
    <source>
        <strain evidence="3">cv. SF193</strain>
        <tissue evidence="1">Leaves</tissue>
    </source>
</reference>
<reference evidence="1" key="3">
    <citation type="submission" date="2020-06" db="EMBL/GenBank/DDBJ databases">
        <title>Helianthus annuus Genome sequencing and assembly Release 2.</title>
        <authorList>
            <person name="Gouzy J."/>
            <person name="Langlade N."/>
            <person name="Munos S."/>
        </authorList>
    </citation>
    <scope>NUCLEOTIDE SEQUENCE</scope>
    <source>
        <tissue evidence="1">Leaves</tissue>
    </source>
</reference>
<dbReference type="EMBL" id="CM007890">
    <property type="protein sequence ID" value="OTG36555.1"/>
    <property type="molecule type" value="Genomic_DNA"/>
</dbReference>
<evidence type="ECO:0000313" key="2">
    <source>
        <dbReference type="EMBL" id="OTG36555.1"/>
    </source>
</evidence>
<evidence type="ECO:0000313" key="3">
    <source>
        <dbReference type="Proteomes" id="UP000215914"/>
    </source>
</evidence>
<dbReference type="AlphaFoldDB" id="A0A251VLU6"/>
<sequence length="57" mass="6548">MNKICEGKVISMDHISQDHFISSPTLHHFISLSSLSLFLSVTHSRPHHPHFTTIFIH</sequence>
<gene>
    <name evidence="2" type="ORF">HannXRQ_Chr01g0008881</name>
    <name evidence="1" type="ORF">HanXRQr2_Chr01g0012671</name>
</gene>
<name>A0A251VLU6_HELAN</name>
<dbReference type="InParanoid" id="A0A251VLU6"/>
<proteinExistence type="predicted"/>
<evidence type="ECO:0000313" key="1">
    <source>
        <dbReference type="EMBL" id="KAF5821328.1"/>
    </source>
</evidence>
<keyword evidence="3" id="KW-1185">Reference proteome</keyword>
<protein>
    <submittedName>
        <fullName evidence="2">Uncharacterized protein</fullName>
    </submittedName>
</protein>